<dbReference type="Proteomes" id="UP000677244">
    <property type="component" value="Unassembled WGS sequence"/>
</dbReference>
<evidence type="ECO:0000313" key="2">
    <source>
        <dbReference type="Proteomes" id="UP000677244"/>
    </source>
</evidence>
<reference evidence="1 2" key="1">
    <citation type="submission" date="2021-03" db="EMBL/GenBank/DDBJ databases">
        <title>Assistant Professor.</title>
        <authorList>
            <person name="Huq M.A."/>
        </authorList>
    </citation>
    <scope>NUCLEOTIDE SEQUENCE [LARGE SCALE GENOMIC DNA]</scope>
    <source>
        <strain evidence="1 2">MAH-29</strain>
    </source>
</reference>
<sequence>MKCITCFLIVLMAYAVESYSQDSRTVMDQLAGRLNPYSQVKSQTSVYLRTAKDIYVSGEDCWFNAFILNAQDLSFSPIDKTLYIELQQKGSDSIVWQEMYPIDNGIAYGHVYLPQTLPEGDYYLKAYTAHSFFLDQPWFYAATSFKIIKEVRSIRHNNNSQQQAATIRKDKVQFGAFPEGGNLVAGLQNRVAFKAVGQDGRPAELNGILLKGNTAVLNFKTMHAGMGSFLFTPEKNTVYRIKLENSDSLYSFPKVQDDGLVMQLVKNDTSGLVFKIAMNHLPGRKKIFLLLQVRGTVQAIASAALMDSLEIKIPTQNISRGIAAVTLFDEQQRPLATRLVYLHAEQKLNISLSSVNKQYSQKEKVSLKIKTSDANGNPVPAVLSLRVYDHLFGAAQNTRDIVSYYSLSTQLRGRIDDPAYYFDSSHNDRLEALDLLLLTQGWQQYIWSEEALKEAIAIQQPALSDSIQGRMTAMSKSGKITKPLSLMLLNYNKSTSRLVFTDSSGWFYLIPNQLTIGPRLFIKYFSEKEYGMQIANPFDVLHSSPQPPVYEEAGAGYKTGTEDKISENDVNYLQYAKTLDEVTVVAKGRGFKDKYFGYLDSIAKYEGNTDYVGECGWLNCPDERTEIKPVEGKQYPMFTAAITSHRKVVLTNDNHKMVTYHYPVYNEEQLLKLLKMGVAKGYYQNRVFYEPDYDKETNAVTDSRNTLCWKPLLITDKNGEATVQFFCSDIRSRFVGIIEGVGDAGLLGVNKFSFSVQ</sequence>
<evidence type="ECO:0008006" key="3">
    <source>
        <dbReference type="Google" id="ProtNLM"/>
    </source>
</evidence>
<dbReference type="EMBL" id="JAGHKO010000011">
    <property type="protein sequence ID" value="MBO9203845.1"/>
    <property type="molecule type" value="Genomic_DNA"/>
</dbReference>
<dbReference type="RefSeq" id="WP_209141896.1">
    <property type="nucleotide sequence ID" value="NZ_JAGHKO010000011.1"/>
</dbReference>
<gene>
    <name evidence="1" type="ORF">J7I42_26410</name>
</gene>
<proteinExistence type="predicted"/>
<keyword evidence="2" id="KW-1185">Reference proteome</keyword>
<name>A0ABS3Z2E1_9BACT</name>
<comment type="caution">
    <text evidence="1">The sequence shown here is derived from an EMBL/GenBank/DDBJ whole genome shotgun (WGS) entry which is preliminary data.</text>
</comment>
<dbReference type="Gene3D" id="2.60.40.1930">
    <property type="match status" value="1"/>
</dbReference>
<evidence type="ECO:0000313" key="1">
    <source>
        <dbReference type="EMBL" id="MBO9203845.1"/>
    </source>
</evidence>
<protein>
    <recommendedName>
        <fullName evidence="3">Macroglobulin domain-containing protein</fullName>
    </recommendedName>
</protein>
<organism evidence="1 2">
    <name type="scientific">Niastella soli</name>
    <dbReference type="NCBI Taxonomy" id="2821487"/>
    <lineage>
        <taxon>Bacteria</taxon>
        <taxon>Pseudomonadati</taxon>
        <taxon>Bacteroidota</taxon>
        <taxon>Chitinophagia</taxon>
        <taxon>Chitinophagales</taxon>
        <taxon>Chitinophagaceae</taxon>
        <taxon>Niastella</taxon>
    </lineage>
</organism>
<accession>A0ABS3Z2E1</accession>